<dbReference type="AlphaFoldDB" id="A0AAP0BS29"/>
<evidence type="ECO:0000313" key="3">
    <source>
        <dbReference type="Proteomes" id="UP001418222"/>
    </source>
</evidence>
<gene>
    <name evidence="2" type="primary">ARID2</name>
    <name evidence="2" type="ORF">KSP39_PZI004995</name>
</gene>
<evidence type="ECO:0000313" key="2">
    <source>
        <dbReference type="EMBL" id="KAK8948622.1"/>
    </source>
</evidence>
<organism evidence="2 3">
    <name type="scientific">Platanthera zijinensis</name>
    <dbReference type="NCBI Taxonomy" id="2320716"/>
    <lineage>
        <taxon>Eukaryota</taxon>
        <taxon>Viridiplantae</taxon>
        <taxon>Streptophyta</taxon>
        <taxon>Embryophyta</taxon>
        <taxon>Tracheophyta</taxon>
        <taxon>Spermatophyta</taxon>
        <taxon>Magnoliopsida</taxon>
        <taxon>Liliopsida</taxon>
        <taxon>Asparagales</taxon>
        <taxon>Orchidaceae</taxon>
        <taxon>Orchidoideae</taxon>
        <taxon>Orchideae</taxon>
        <taxon>Orchidinae</taxon>
        <taxon>Platanthera</taxon>
    </lineage>
</organism>
<protein>
    <submittedName>
        <fullName evidence="2">AT-rich interactive domain-containing protein 2</fullName>
    </submittedName>
</protein>
<comment type="caution">
    <text evidence="2">The sequence shown here is derived from an EMBL/GenBank/DDBJ whole genome shotgun (WGS) entry which is preliminary data.</text>
</comment>
<sequence length="311" mass="35639">MFIFLPEESAWKIPAATDEYILLKTGLDQLEVLQSPLSEHSHRRPVPIGSDHQADLPEWTPRNFECDCPDEGSIGCVRQHVMEAREMLRCALREKFVELGFLDMGEGVAERWTEMEENLFHAVVSSNSTSSGRNFWAVLPHAFPLRGFRELVSYYFNVFVLRKRADQNHFYPSIVDSDNDDSEENCDGDFAASEEWEDELDSGVESEDDASEELDFEDEVNDEEECGEQIERNSTDCSQDQDVQDDSCTSFERLCNNYEFLDGDCDSKPWEISYIGGAEKAFDFFPTCNVLEEVFGKGPWDNDKRDGRDFG</sequence>
<evidence type="ECO:0000256" key="1">
    <source>
        <dbReference type="SAM" id="MobiDB-lite"/>
    </source>
</evidence>
<dbReference type="Proteomes" id="UP001418222">
    <property type="component" value="Unassembled WGS sequence"/>
</dbReference>
<accession>A0AAP0BS29</accession>
<dbReference type="PANTHER" id="PTHR46872:SF10">
    <property type="entry name" value="MYB-LIKE DOMAIN-CONTAINING PROTEIN"/>
    <property type="match status" value="1"/>
</dbReference>
<name>A0AAP0BS29_9ASPA</name>
<reference evidence="2 3" key="1">
    <citation type="journal article" date="2022" name="Nat. Plants">
        <title>Genomes of leafy and leafless Platanthera orchids illuminate the evolution of mycoheterotrophy.</title>
        <authorList>
            <person name="Li M.H."/>
            <person name="Liu K.W."/>
            <person name="Li Z."/>
            <person name="Lu H.C."/>
            <person name="Ye Q.L."/>
            <person name="Zhang D."/>
            <person name="Wang J.Y."/>
            <person name="Li Y.F."/>
            <person name="Zhong Z.M."/>
            <person name="Liu X."/>
            <person name="Yu X."/>
            <person name="Liu D.K."/>
            <person name="Tu X.D."/>
            <person name="Liu B."/>
            <person name="Hao Y."/>
            <person name="Liao X.Y."/>
            <person name="Jiang Y.T."/>
            <person name="Sun W.H."/>
            <person name="Chen J."/>
            <person name="Chen Y.Q."/>
            <person name="Ai Y."/>
            <person name="Zhai J.W."/>
            <person name="Wu S.S."/>
            <person name="Zhou Z."/>
            <person name="Hsiao Y.Y."/>
            <person name="Wu W.L."/>
            <person name="Chen Y.Y."/>
            <person name="Lin Y.F."/>
            <person name="Hsu J.L."/>
            <person name="Li C.Y."/>
            <person name="Wang Z.W."/>
            <person name="Zhao X."/>
            <person name="Zhong W.Y."/>
            <person name="Ma X.K."/>
            <person name="Ma L."/>
            <person name="Huang J."/>
            <person name="Chen G.Z."/>
            <person name="Huang M.Z."/>
            <person name="Huang L."/>
            <person name="Peng D.H."/>
            <person name="Luo Y.B."/>
            <person name="Zou S.Q."/>
            <person name="Chen S.P."/>
            <person name="Lan S."/>
            <person name="Tsai W.C."/>
            <person name="Van de Peer Y."/>
            <person name="Liu Z.J."/>
        </authorList>
    </citation>
    <scope>NUCLEOTIDE SEQUENCE [LARGE SCALE GENOMIC DNA]</scope>
    <source>
        <strain evidence="2">Lor287</strain>
    </source>
</reference>
<feature type="region of interest" description="Disordered" evidence="1">
    <location>
        <begin position="200"/>
        <end position="219"/>
    </location>
</feature>
<keyword evidence="3" id="KW-1185">Reference proteome</keyword>
<dbReference type="EMBL" id="JBBWWQ010000004">
    <property type="protein sequence ID" value="KAK8948622.1"/>
    <property type="molecule type" value="Genomic_DNA"/>
</dbReference>
<proteinExistence type="predicted"/>
<dbReference type="PANTHER" id="PTHR46872">
    <property type="entry name" value="DNA BINDING PROTEIN"/>
    <property type="match status" value="1"/>
</dbReference>